<evidence type="ECO:0000313" key="2">
    <source>
        <dbReference type="Proteomes" id="UP001642540"/>
    </source>
</evidence>
<accession>A0ABP1R851</accession>
<protein>
    <recommendedName>
        <fullName evidence="3">Tudor domain-containing protein</fullName>
    </recommendedName>
</protein>
<dbReference type="Proteomes" id="UP001642540">
    <property type="component" value="Unassembled WGS sequence"/>
</dbReference>
<comment type="caution">
    <text evidence="1">The sequence shown here is derived from an EMBL/GenBank/DDBJ whole genome shotgun (WGS) entry which is preliminary data.</text>
</comment>
<gene>
    <name evidence="1" type="ORF">ODALV1_LOCUS19792</name>
</gene>
<sequence length="541" mass="60565">MVDEVGLSIYGGRIRGRGRGKPMPTLPGAGSFDTPDGCSTGRLGSPVQTLQQQIKMGFSAVQEVKHAAYGSFLNNVGIGSSELSTFQKVPDRLINQHRKIPAALYLVDVENKEAWICFFDPETNNQRDLLVEGMQTFCESPEAVQYLVRPDEVSKDEVVIVKDNRFNYRRTRIPNGRETDIGKLVDLDGRVAGMKFQGISDKIYRIPAGMKQLRIWFQAVKCKVALSTSSSADRWLQHNDFIFRNQKWVETCLLAALECSRAPFNFHVSNMQEGEPDGELTVFIDIFQTEKLTNDFLVSLKFCTIPRTPSVGQEKLAVITNLRAKGQIDVVMYDNVWLTLREILKKLFSEQEKLRPKNGLDLAVFFKELIEGFEVRCFLAALPGETTQLHRVQVIGIEFRKHAKVLFIDIGKEMTIPLESLMLPFEGCTNEHVPQILELICPQAVTLELKGFNSEDGNDEGMLLNLRLECKPCFVKIVDSEGPNGHPIAVVRTDITPSEVTSIMDYVHSLGNLSDFGSNGIEEANVSQLNCLKGIAKKLSS</sequence>
<evidence type="ECO:0008006" key="3">
    <source>
        <dbReference type="Google" id="ProtNLM"/>
    </source>
</evidence>
<evidence type="ECO:0000313" key="1">
    <source>
        <dbReference type="EMBL" id="CAL8122414.1"/>
    </source>
</evidence>
<reference evidence="1 2" key="1">
    <citation type="submission" date="2024-08" db="EMBL/GenBank/DDBJ databases">
        <authorList>
            <person name="Cucini C."/>
            <person name="Frati F."/>
        </authorList>
    </citation>
    <scope>NUCLEOTIDE SEQUENCE [LARGE SCALE GENOMIC DNA]</scope>
</reference>
<organism evidence="1 2">
    <name type="scientific">Orchesella dallaii</name>
    <dbReference type="NCBI Taxonomy" id="48710"/>
    <lineage>
        <taxon>Eukaryota</taxon>
        <taxon>Metazoa</taxon>
        <taxon>Ecdysozoa</taxon>
        <taxon>Arthropoda</taxon>
        <taxon>Hexapoda</taxon>
        <taxon>Collembola</taxon>
        <taxon>Entomobryomorpha</taxon>
        <taxon>Entomobryoidea</taxon>
        <taxon>Orchesellidae</taxon>
        <taxon>Orchesellinae</taxon>
        <taxon>Orchesella</taxon>
    </lineage>
</organism>
<keyword evidence="2" id="KW-1185">Reference proteome</keyword>
<name>A0ABP1R851_9HEXA</name>
<proteinExistence type="predicted"/>
<dbReference type="EMBL" id="CAXLJM020000068">
    <property type="protein sequence ID" value="CAL8122414.1"/>
    <property type="molecule type" value="Genomic_DNA"/>
</dbReference>